<comment type="subcellular location">
    <subcellularLocation>
        <location evidence="1">Membrane</location>
        <topology evidence="1">Multi-pass membrane protein</topology>
    </subcellularLocation>
</comment>
<feature type="transmembrane region" description="Helical" evidence="8">
    <location>
        <begin position="619"/>
        <end position="638"/>
    </location>
</feature>
<feature type="transmembrane region" description="Helical" evidence="8">
    <location>
        <begin position="134"/>
        <end position="155"/>
    </location>
</feature>
<keyword evidence="5 8" id="KW-0472">Membrane</keyword>
<proteinExistence type="inferred from homology"/>
<dbReference type="PANTHER" id="PTHR46154">
    <property type="match status" value="1"/>
</dbReference>
<keyword evidence="3 8" id="KW-0812">Transmembrane</keyword>
<feature type="transmembrane region" description="Helical" evidence="8">
    <location>
        <begin position="460"/>
        <end position="479"/>
    </location>
</feature>
<feature type="compositionally biased region" description="Basic and acidic residues" evidence="7">
    <location>
        <begin position="575"/>
        <end position="584"/>
    </location>
</feature>
<dbReference type="GO" id="GO:0005886">
    <property type="term" value="C:plasma membrane"/>
    <property type="evidence" value="ECO:0007669"/>
    <property type="project" value="TreeGrafter"/>
</dbReference>
<feature type="transmembrane region" description="Helical" evidence="8">
    <location>
        <begin position="14"/>
        <end position="36"/>
    </location>
</feature>
<feature type="transmembrane region" description="Helical" evidence="8">
    <location>
        <begin position="249"/>
        <end position="272"/>
    </location>
</feature>
<feature type="transmembrane region" description="Helical" evidence="8">
    <location>
        <begin position="293"/>
        <end position="321"/>
    </location>
</feature>
<dbReference type="AlphaFoldDB" id="A0A4Z1NY46"/>
<keyword evidence="10" id="KW-1185">Reference proteome</keyword>
<evidence type="ECO:0000313" key="10">
    <source>
        <dbReference type="Proteomes" id="UP000298493"/>
    </source>
</evidence>
<dbReference type="InterPro" id="IPR001734">
    <property type="entry name" value="Na/solute_symporter"/>
</dbReference>
<dbReference type="CDD" id="cd11476">
    <property type="entry name" value="SLC5sbd_DUR3"/>
    <property type="match status" value="1"/>
</dbReference>
<dbReference type="PANTHER" id="PTHR46154:SF2">
    <property type="entry name" value="SOLUTE SYMPORTER FAMILY TRANSPORTER (AFU_ORTHOLOGUE AFUA_6G03200)"/>
    <property type="match status" value="1"/>
</dbReference>
<dbReference type="Pfam" id="PF00474">
    <property type="entry name" value="SSF"/>
    <property type="match status" value="1"/>
</dbReference>
<dbReference type="PROSITE" id="PS50283">
    <property type="entry name" value="NA_SOLUT_SYMP_3"/>
    <property type="match status" value="1"/>
</dbReference>
<evidence type="ECO:0000256" key="3">
    <source>
        <dbReference type="ARBA" id="ARBA00022692"/>
    </source>
</evidence>
<evidence type="ECO:0008006" key="11">
    <source>
        <dbReference type="Google" id="ProtNLM"/>
    </source>
</evidence>
<feature type="transmembrane region" description="Helical" evidence="8">
    <location>
        <begin position="161"/>
        <end position="186"/>
    </location>
</feature>
<comment type="caution">
    <text evidence="9">The sequence shown here is derived from an EMBL/GenBank/DDBJ whole genome shotgun (WGS) entry which is preliminary data.</text>
</comment>
<name>A0A4Z1NY46_9PEZI</name>
<comment type="similarity">
    <text evidence="2 6">Belongs to the sodium:solute symporter (SSF) (TC 2.A.21) family.</text>
</comment>
<feature type="transmembrane region" description="Helical" evidence="8">
    <location>
        <begin position="198"/>
        <end position="217"/>
    </location>
</feature>
<evidence type="ECO:0000256" key="2">
    <source>
        <dbReference type="ARBA" id="ARBA00006434"/>
    </source>
</evidence>
<dbReference type="Proteomes" id="UP000298493">
    <property type="component" value="Unassembled WGS sequence"/>
</dbReference>
<feature type="transmembrane region" description="Helical" evidence="8">
    <location>
        <begin position="499"/>
        <end position="520"/>
    </location>
</feature>
<dbReference type="STRING" id="86259.A0A4Z1NY46"/>
<evidence type="ECO:0000256" key="4">
    <source>
        <dbReference type="ARBA" id="ARBA00022989"/>
    </source>
</evidence>
<reference evidence="9 10" key="1">
    <citation type="submission" date="2019-04" db="EMBL/GenBank/DDBJ databases">
        <title>High contiguity whole genome sequence and gene annotation resource for two Venturia nashicola isolates.</title>
        <authorList>
            <person name="Prokchorchik M."/>
            <person name="Won K."/>
            <person name="Lee Y."/>
            <person name="Choi E.D."/>
            <person name="Segonzac C."/>
            <person name="Sohn K.H."/>
        </authorList>
    </citation>
    <scope>NUCLEOTIDE SEQUENCE [LARGE SCALE GENOMIC DNA]</scope>
    <source>
        <strain evidence="9 10">PRI2</strain>
    </source>
</reference>
<evidence type="ECO:0000256" key="7">
    <source>
        <dbReference type="SAM" id="MobiDB-lite"/>
    </source>
</evidence>
<feature type="transmembrane region" description="Helical" evidence="8">
    <location>
        <begin position="650"/>
        <end position="672"/>
    </location>
</feature>
<dbReference type="InterPro" id="IPR031155">
    <property type="entry name" value="DUR"/>
</dbReference>
<feature type="transmembrane region" description="Helical" evidence="8">
    <location>
        <begin position="431"/>
        <end position="453"/>
    </location>
</feature>
<evidence type="ECO:0000256" key="5">
    <source>
        <dbReference type="ARBA" id="ARBA00023136"/>
    </source>
</evidence>
<organism evidence="9 10">
    <name type="scientific">Venturia nashicola</name>
    <dbReference type="NCBI Taxonomy" id="86259"/>
    <lineage>
        <taxon>Eukaryota</taxon>
        <taxon>Fungi</taxon>
        <taxon>Dikarya</taxon>
        <taxon>Ascomycota</taxon>
        <taxon>Pezizomycotina</taxon>
        <taxon>Dothideomycetes</taxon>
        <taxon>Pleosporomycetidae</taxon>
        <taxon>Venturiales</taxon>
        <taxon>Venturiaceae</taxon>
        <taxon>Venturia</taxon>
    </lineage>
</organism>
<feature type="region of interest" description="Disordered" evidence="7">
    <location>
        <begin position="542"/>
        <end position="590"/>
    </location>
</feature>
<dbReference type="EMBL" id="SNSC02000014">
    <property type="protein sequence ID" value="TID18463.1"/>
    <property type="molecule type" value="Genomic_DNA"/>
</dbReference>
<feature type="compositionally biased region" description="Low complexity" evidence="7">
    <location>
        <begin position="549"/>
        <end position="561"/>
    </location>
</feature>
<gene>
    <name evidence="9" type="ORF">E6O75_ATG06539</name>
</gene>
<dbReference type="GO" id="GO:0015204">
    <property type="term" value="F:urea transmembrane transporter activity"/>
    <property type="evidence" value="ECO:0007669"/>
    <property type="project" value="InterPro"/>
</dbReference>
<evidence type="ECO:0000256" key="6">
    <source>
        <dbReference type="RuleBase" id="RU362091"/>
    </source>
</evidence>
<dbReference type="Gene3D" id="1.20.1730.10">
    <property type="entry name" value="Sodium/glucose cotransporter"/>
    <property type="match status" value="1"/>
</dbReference>
<feature type="transmembrane region" description="Helical" evidence="8">
    <location>
        <begin position="406"/>
        <end position="425"/>
    </location>
</feature>
<evidence type="ECO:0000313" key="9">
    <source>
        <dbReference type="EMBL" id="TID18463.1"/>
    </source>
</evidence>
<dbReference type="NCBIfam" id="TIGR00813">
    <property type="entry name" value="sss"/>
    <property type="match status" value="1"/>
</dbReference>
<evidence type="ECO:0000256" key="8">
    <source>
        <dbReference type="SAM" id="Phobius"/>
    </source>
</evidence>
<keyword evidence="4 8" id="KW-1133">Transmembrane helix</keyword>
<accession>A0A4Z1NY46</accession>
<feature type="transmembrane region" description="Helical" evidence="8">
    <location>
        <begin position="93"/>
        <end position="113"/>
    </location>
</feature>
<evidence type="ECO:0000256" key="1">
    <source>
        <dbReference type="ARBA" id="ARBA00004141"/>
    </source>
</evidence>
<protein>
    <recommendedName>
        <fullName evidence="11">Solute symporter family transporter</fullName>
    </recommendedName>
</protein>
<sequence>MTTKSALQVLPPGAGYGIVIGIGGVFAVLMFCVTWLQNRYTSFSTSESEEFNTASRSIKPGLIASGIVSSWTWSTTLLTSSTFTYKYGVCGGMWYAANGCLQIMLFALIAIKIKSKTPGAHTFPEIILSKHGKIAHLTYLIMGLATNMLVGASLVLGGSQIVAALTGMNVYAACFLIPIVVGAYVIVGGLRSTFIADYVHTVILFIVLFTFGFMVYVTSDKIGSPAKFYTLLQEASVKMPISRNHEGSYLTFASVDGLVFAADLFVAGYACCWLDQAYWQRAIASRPESSVKAYLLGGIAWYGVPFGIATSMGLGCAALTSSPSFPTYPNTLTDTQVGSGLVAPAAAITLLGKGGAVLMLILLFMAVTSSTSAELIAVSSLLTFDVYKIYINPSARGSTLVKISHYGIAIYGLVLAVFCCILNAVGLDLTWLVTVLGILVGGAAVPVGIVLLWPRMSKTAAIAAPWIGLSAGLIAWFVTTVKRSGVISIKSSGDTTNAVAGNIASWGTGFLMAIVLTFIFPKQHVNTEPKDIDRYNKIHGIAPVRGQNSSPAAEASPAGSEKGSKASGEVTTLAVDEKSNDPPKTKKPTGNEVVDFLEDEHFEPLDPVLAKEGVRLAKAANIIFAAIALILVPFTLYGTRYIFNRPFFTGFVVVSFIWVWVSMCICVIYPIIESSSALKQVSLGLWRDKRILTGQKARELGNV</sequence>
<dbReference type="InterPro" id="IPR038377">
    <property type="entry name" value="Na/Glc_symporter_sf"/>
</dbReference>